<dbReference type="EMBL" id="CVRI01000025">
    <property type="protein sequence ID" value="CRK92299.1"/>
    <property type="molecule type" value="Genomic_DNA"/>
</dbReference>
<dbReference type="SUPFAM" id="SSF140741">
    <property type="entry name" value="RUN domain-like"/>
    <property type="match status" value="1"/>
</dbReference>
<feature type="domain" description="Ig-like" evidence="5">
    <location>
        <begin position="8"/>
        <end position="105"/>
    </location>
</feature>
<dbReference type="PANTHER" id="PTHR45080">
    <property type="entry name" value="CONTACTIN 5"/>
    <property type="match status" value="1"/>
</dbReference>
<feature type="domain" description="Ig-like" evidence="5">
    <location>
        <begin position="212"/>
        <end position="311"/>
    </location>
</feature>
<keyword evidence="1" id="KW-0732">Signal</keyword>
<dbReference type="Pfam" id="PF02759">
    <property type="entry name" value="RUN"/>
    <property type="match status" value="1"/>
</dbReference>
<dbReference type="SMART" id="SM00408">
    <property type="entry name" value="IGc2"/>
    <property type="match status" value="3"/>
</dbReference>
<dbReference type="AlphaFoldDB" id="A0A1J1HWD8"/>
<dbReference type="InterPro" id="IPR036179">
    <property type="entry name" value="Ig-like_dom_sf"/>
</dbReference>
<gene>
    <name evidence="6" type="primary">similar to Neuroglian</name>
    <name evidence="6" type="ORF">CLUMA_CG005852</name>
</gene>
<dbReference type="InterPro" id="IPR013783">
    <property type="entry name" value="Ig-like_fold"/>
</dbReference>
<feature type="non-terminal residue" evidence="6">
    <location>
        <position position="1"/>
    </location>
</feature>
<sequence>LSVVGIPPVIIKQPVESEILFKVSSNNSKQQTAFEISCEAEGSPQLEYRWIKDGKSFNVSEQDDRIVQEAESGTLKFLKPNKSDIGIYSCIVENKDGVARTSNFSLRRVFLENFKNVTVHVIEVIEGESFKLECNTPNAYPNPNIFWMIQTTYGAIKGIENSQITSDTSGNLWFSPVSREHASKDSFYVCSAASAIANEYKLGDRYVLKVLPKLTRKFMPAKLQYASQPSISVLRGKTAEIFCIFYGTPTPKVLWSKNVGEIEFNERIFLENYGKSLKIRKIDANDEGIYFYNMENIVENGKVDTEEQQYETNDKNFLMTYDDVDNKVFDFDAHFNGNGLSSGDELDTDCDVGGFDNSEKKKMLRMKLLKKQNCSDIDLHNQSCNCNFHEPSTTAVATNRRQNLSSSSTETFPKSTKNIPQQITFTGKLQQMMNKASTIFQIFALSQLGCAGENSKHFKRNTLKKTTVGNHWGDTRAKLEVDIQEILGLVMQINKIAANEEHLKKIRDKEDETEDDDVFVEAKSKAPVVVKKQNRYRSSSSSSSVTSIVPLTNNSLISSSKSDELKSLNIELITLVRKKFAVTLQKLIQHGLRSVNETRHLVPFIGCFSNFQLNSSDHHQGKYPEEDYTEMHAWELILEYYSLKNGDFYTETPAQKLSQSFNLEIVGEGLSTNKQTLLLTIRNITNIHSPYKRSFNSHFKAFVCAGLNSHKLVQWLNLIFQCHDLVTTYYTSWSYVAQTGFRDALKSIDQLSKYEFFDLPVDLAIRNLANIKDVFS</sequence>
<dbReference type="GO" id="GO:0050808">
    <property type="term" value="P:synapse organization"/>
    <property type="evidence" value="ECO:0007669"/>
    <property type="project" value="TreeGrafter"/>
</dbReference>
<keyword evidence="3" id="KW-0393">Immunoglobulin domain</keyword>
<feature type="domain" description="Ig-like" evidence="5">
    <location>
        <begin position="115"/>
        <end position="203"/>
    </location>
</feature>
<feature type="domain" description="RUN" evidence="4">
    <location>
        <begin position="571"/>
        <end position="764"/>
    </location>
</feature>
<dbReference type="PROSITE" id="PS50826">
    <property type="entry name" value="RUN"/>
    <property type="match status" value="1"/>
</dbReference>
<dbReference type="GO" id="GO:0007156">
    <property type="term" value="P:homophilic cell adhesion via plasma membrane adhesion molecules"/>
    <property type="evidence" value="ECO:0007669"/>
    <property type="project" value="TreeGrafter"/>
</dbReference>
<evidence type="ECO:0000256" key="3">
    <source>
        <dbReference type="ARBA" id="ARBA00023319"/>
    </source>
</evidence>
<dbReference type="InterPro" id="IPR013098">
    <property type="entry name" value="Ig_I-set"/>
</dbReference>
<organism evidence="6 7">
    <name type="scientific">Clunio marinus</name>
    <dbReference type="NCBI Taxonomy" id="568069"/>
    <lineage>
        <taxon>Eukaryota</taxon>
        <taxon>Metazoa</taxon>
        <taxon>Ecdysozoa</taxon>
        <taxon>Arthropoda</taxon>
        <taxon>Hexapoda</taxon>
        <taxon>Insecta</taxon>
        <taxon>Pterygota</taxon>
        <taxon>Neoptera</taxon>
        <taxon>Endopterygota</taxon>
        <taxon>Diptera</taxon>
        <taxon>Nematocera</taxon>
        <taxon>Chironomoidea</taxon>
        <taxon>Chironomidae</taxon>
        <taxon>Clunio</taxon>
    </lineage>
</organism>
<dbReference type="OrthoDB" id="10068328at2759"/>
<evidence type="ECO:0000313" key="7">
    <source>
        <dbReference type="Proteomes" id="UP000183832"/>
    </source>
</evidence>
<keyword evidence="7" id="KW-1185">Reference proteome</keyword>
<dbReference type="Pfam" id="PF07679">
    <property type="entry name" value="I-set"/>
    <property type="match status" value="1"/>
</dbReference>
<evidence type="ECO:0000259" key="5">
    <source>
        <dbReference type="PROSITE" id="PS50835"/>
    </source>
</evidence>
<dbReference type="GO" id="GO:0043025">
    <property type="term" value="C:neuronal cell body"/>
    <property type="evidence" value="ECO:0007669"/>
    <property type="project" value="TreeGrafter"/>
</dbReference>
<dbReference type="SMART" id="SM00409">
    <property type="entry name" value="IG"/>
    <property type="match status" value="3"/>
</dbReference>
<dbReference type="GO" id="GO:0008046">
    <property type="term" value="F:axon guidance receptor activity"/>
    <property type="evidence" value="ECO:0007669"/>
    <property type="project" value="TreeGrafter"/>
</dbReference>
<evidence type="ECO:0000256" key="1">
    <source>
        <dbReference type="ARBA" id="ARBA00022729"/>
    </source>
</evidence>
<dbReference type="InterPro" id="IPR004012">
    <property type="entry name" value="Run_dom"/>
</dbReference>
<dbReference type="Proteomes" id="UP000183832">
    <property type="component" value="Unassembled WGS sequence"/>
</dbReference>
<accession>A0A1J1HWD8</accession>
<name>A0A1J1HWD8_9DIPT</name>
<dbReference type="PROSITE" id="PS50835">
    <property type="entry name" value="IG_LIKE"/>
    <property type="match status" value="3"/>
</dbReference>
<reference evidence="6 7" key="1">
    <citation type="submission" date="2015-04" db="EMBL/GenBank/DDBJ databases">
        <authorList>
            <person name="Syromyatnikov M.Y."/>
            <person name="Popov V.N."/>
        </authorList>
    </citation>
    <scope>NUCLEOTIDE SEQUENCE [LARGE SCALE GENOMIC DNA]</scope>
</reference>
<dbReference type="SMART" id="SM00593">
    <property type="entry name" value="RUN"/>
    <property type="match status" value="1"/>
</dbReference>
<dbReference type="InterPro" id="IPR037213">
    <property type="entry name" value="Run_dom_sf"/>
</dbReference>
<proteinExistence type="predicted"/>
<dbReference type="GO" id="GO:0030424">
    <property type="term" value="C:axon"/>
    <property type="evidence" value="ECO:0007669"/>
    <property type="project" value="TreeGrafter"/>
</dbReference>
<dbReference type="Pfam" id="PF13927">
    <property type="entry name" value="Ig_3"/>
    <property type="match status" value="1"/>
</dbReference>
<dbReference type="InterPro" id="IPR007110">
    <property type="entry name" value="Ig-like_dom"/>
</dbReference>
<keyword evidence="2" id="KW-1015">Disulfide bond</keyword>
<dbReference type="CDD" id="cd17683">
    <property type="entry name" value="RUN_RUNDC1"/>
    <property type="match status" value="1"/>
</dbReference>
<evidence type="ECO:0000256" key="2">
    <source>
        <dbReference type="ARBA" id="ARBA00023157"/>
    </source>
</evidence>
<dbReference type="Gene3D" id="1.20.58.900">
    <property type="match status" value="1"/>
</dbReference>
<evidence type="ECO:0000313" key="6">
    <source>
        <dbReference type="EMBL" id="CRK92299.1"/>
    </source>
</evidence>
<dbReference type="InterPro" id="IPR050958">
    <property type="entry name" value="Cell_Adh-Cytoskel_Orgn"/>
</dbReference>
<dbReference type="InterPro" id="IPR003598">
    <property type="entry name" value="Ig_sub2"/>
</dbReference>
<dbReference type="PANTHER" id="PTHR45080:SF8">
    <property type="entry name" value="IG-LIKE DOMAIN-CONTAINING PROTEIN"/>
    <property type="match status" value="1"/>
</dbReference>
<dbReference type="GO" id="GO:0005886">
    <property type="term" value="C:plasma membrane"/>
    <property type="evidence" value="ECO:0007669"/>
    <property type="project" value="TreeGrafter"/>
</dbReference>
<dbReference type="Gene3D" id="2.60.40.10">
    <property type="entry name" value="Immunoglobulins"/>
    <property type="match status" value="3"/>
</dbReference>
<evidence type="ECO:0000259" key="4">
    <source>
        <dbReference type="PROSITE" id="PS50826"/>
    </source>
</evidence>
<dbReference type="STRING" id="568069.A0A1J1HWD8"/>
<dbReference type="InterPro" id="IPR003599">
    <property type="entry name" value="Ig_sub"/>
</dbReference>
<protein>
    <submittedName>
        <fullName evidence="6">CLUMA_CG005852, isoform A</fullName>
    </submittedName>
</protein>
<dbReference type="SUPFAM" id="SSF48726">
    <property type="entry name" value="Immunoglobulin"/>
    <property type="match status" value="3"/>
</dbReference>